<protein>
    <submittedName>
        <fullName evidence="6">Outer membrane porin F</fullName>
    </submittedName>
</protein>
<gene>
    <name evidence="6" type="primary">oprF_1</name>
    <name evidence="6" type="ORF">MAQ5080_01142</name>
</gene>
<dbReference type="InterPro" id="IPR006664">
    <property type="entry name" value="OMP_bac"/>
</dbReference>
<keyword evidence="4" id="KW-0812">Transmembrane</keyword>
<dbReference type="InterPro" id="IPR050330">
    <property type="entry name" value="Bact_OuterMem_StrucFunc"/>
</dbReference>
<accession>A0A1A8T7N2</accession>
<evidence type="ECO:0000256" key="2">
    <source>
        <dbReference type="ARBA" id="ARBA00023136"/>
    </source>
</evidence>
<evidence type="ECO:0000313" key="6">
    <source>
        <dbReference type="EMBL" id="SBS28589.1"/>
    </source>
</evidence>
<proteinExistence type="predicted"/>
<dbReference type="InterPro" id="IPR041544">
    <property type="entry name" value="MotY_N"/>
</dbReference>
<organism evidence="6 7">
    <name type="scientific">Marinomonas aquimarina</name>
    <dbReference type="NCBI Taxonomy" id="295068"/>
    <lineage>
        <taxon>Bacteria</taxon>
        <taxon>Pseudomonadati</taxon>
        <taxon>Pseudomonadota</taxon>
        <taxon>Gammaproteobacteria</taxon>
        <taxon>Oceanospirillales</taxon>
        <taxon>Oceanospirillaceae</taxon>
        <taxon>Marinomonas</taxon>
    </lineage>
</organism>
<dbReference type="Pfam" id="PF00691">
    <property type="entry name" value="OmpA"/>
    <property type="match status" value="1"/>
</dbReference>
<name>A0A1A8T7N2_9GAMM</name>
<dbReference type="PANTHER" id="PTHR30329">
    <property type="entry name" value="STATOR ELEMENT OF FLAGELLAR MOTOR COMPLEX"/>
    <property type="match status" value="1"/>
</dbReference>
<dbReference type="GO" id="GO:0009279">
    <property type="term" value="C:cell outer membrane"/>
    <property type="evidence" value="ECO:0007669"/>
    <property type="project" value="UniProtKB-SubCell"/>
</dbReference>
<sequence>MEDDNIQAKSRTRTLTVIAKPFLNSAWILVGCLFAMHSSALTRYESSIEESKWSLSGDIFACTLAHPIPHFGTGEFTKEAGEPMKFVLHPENEKIGPGQVYIISQAPSWIPGISPETLEVMPYPGYGLTVEVGGQVAEQMLTSLDRGRHPVVAGSAWENGRESVEVALSNINFNPAYDEFRRCMASLLPVNFEQIARTAALFPNNGTELTDRIRRRLDLVAMYVEADPTIEYIYIDGHTDIIGSRRDNRELSKLRAERVTEYLLQKGIAPEKIVSRYHGERYPAADNRSIDGRERNRRVTIRLERTSNNAQSLSEPSP</sequence>
<dbReference type="Gene3D" id="3.30.1330.60">
    <property type="entry name" value="OmpA-like domain"/>
    <property type="match status" value="1"/>
</dbReference>
<feature type="domain" description="OmpA-like" evidence="5">
    <location>
        <begin position="190"/>
        <end position="307"/>
    </location>
</feature>
<dbReference type="InterPro" id="IPR006665">
    <property type="entry name" value="OmpA-like"/>
</dbReference>
<dbReference type="OrthoDB" id="6905929at2"/>
<keyword evidence="4" id="KW-1133">Transmembrane helix</keyword>
<dbReference type="PROSITE" id="PS51123">
    <property type="entry name" value="OMPA_2"/>
    <property type="match status" value="1"/>
</dbReference>
<feature type="transmembrane region" description="Helical" evidence="4">
    <location>
        <begin position="21"/>
        <end position="41"/>
    </location>
</feature>
<dbReference type="EMBL" id="FLOC01000005">
    <property type="protein sequence ID" value="SBS28589.1"/>
    <property type="molecule type" value="Genomic_DNA"/>
</dbReference>
<dbReference type="PANTHER" id="PTHR30329:SF17">
    <property type="entry name" value="LIPOPROTEIN YFIB-RELATED"/>
    <property type="match status" value="1"/>
</dbReference>
<dbReference type="SUPFAM" id="SSF103088">
    <property type="entry name" value="OmpA-like"/>
    <property type="match status" value="1"/>
</dbReference>
<evidence type="ECO:0000256" key="4">
    <source>
        <dbReference type="SAM" id="Phobius"/>
    </source>
</evidence>
<evidence type="ECO:0000256" key="1">
    <source>
        <dbReference type="ARBA" id="ARBA00004442"/>
    </source>
</evidence>
<dbReference type="AlphaFoldDB" id="A0A1A8T7N2"/>
<dbReference type="Gene3D" id="2.60.40.2540">
    <property type="match status" value="1"/>
</dbReference>
<dbReference type="InterPro" id="IPR036737">
    <property type="entry name" value="OmpA-like_sf"/>
</dbReference>
<dbReference type="CDD" id="cd07185">
    <property type="entry name" value="OmpA_C-like"/>
    <property type="match status" value="1"/>
</dbReference>
<reference evidence="6 7" key="1">
    <citation type="submission" date="2016-06" db="EMBL/GenBank/DDBJ databases">
        <authorList>
            <person name="Kjaerup R.B."/>
            <person name="Dalgaard T.S."/>
            <person name="Juul-Madsen H.R."/>
        </authorList>
    </citation>
    <scope>NUCLEOTIDE SEQUENCE [LARGE SCALE GENOMIC DNA]</scope>
    <source>
        <strain evidence="6 7">CECT 5080</strain>
    </source>
</reference>
<dbReference type="Proteomes" id="UP000092627">
    <property type="component" value="Unassembled WGS sequence"/>
</dbReference>
<comment type="subcellular location">
    <subcellularLocation>
        <location evidence="1">Cell outer membrane</location>
    </subcellularLocation>
</comment>
<evidence type="ECO:0000259" key="5">
    <source>
        <dbReference type="PROSITE" id="PS51123"/>
    </source>
</evidence>
<keyword evidence="2 3" id="KW-0472">Membrane</keyword>
<dbReference type="Pfam" id="PF18393">
    <property type="entry name" value="MotY_N"/>
    <property type="match status" value="1"/>
</dbReference>
<evidence type="ECO:0000313" key="7">
    <source>
        <dbReference type="Proteomes" id="UP000092627"/>
    </source>
</evidence>
<dbReference type="PRINTS" id="PR01021">
    <property type="entry name" value="OMPADOMAIN"/>
</dbReference>
<dbReference type="PRINTS" id="PR01023">
    <property type="entry name" value="NAFLGMOTY"/>
</dbReference>
<keyword evidence="7" id="KW-1185">Reference proteome</keyword>
<evidence type="ECO:0000256" key="3">
    <source>
        <dbReference type="PROSITE-ProRule" id="PRU00473"/>
    </source>
</evidence>
<dbReference type="STRING" id="295068.MAQ5080_01142"/>